<name>A0A8D9PCQ6_9MONO</name>
<evidence type="ECO:0000313" key="2">
    <source>
        <dbReference type="EMBL" id="DAD54828.1"/>
    </source>
</evidence>
<keyword evidence="3" id="KW-1185">Reference proteome</keyword>
<dbReference type="KEGG" id="vg:80541045"/>
<dbReference type="GeneID" id="80541045"/>
<protein>
    <submittedName>
        <fullName evidence="2">ORF2 protein</fullName>
    </submittedName>
</protein>
<reference evidence="2" key="1">
    <citation type="journal article" date="2021" name="Sci. Rep.">
        <title>Armillaria root rot fungi host single-stranded RNA viruses.</title>
        <authorList>
            <person name="Linnakoski R."/>
            <person name="Sutela S."/>
            <person name="Coetzee M.P.A."/>
            <person name="Duong T.A."/>
            <person name="Pavlov I.N."/>
            <person name="Litovka Y.A."/>
            <person name="Hantula J."/>
            <person name="Wingfield B.D."/>
            <person name="Vainio E.J."/>
        </authorList>
    </citation>
    <scope>NUCLEOTIDE SEQUENCE</scope>
    <source>
        <strain evidence="2">ELDO17</strain>
    </source>
</reference>
<accession>A0A8D9PCQ6</accession>
<evidence type="ECO:0000256" key="1">
    <source>
        <dbReference type="SAM" id="MobiDB-lite"/>
    </source>
</evidence>
<dbReference type="EMBL" id="BK014417">
    <property type="protein sequence ID" value="DAD54828.1"/>
    <property type="molecule type" value="Viral_cRNA"/>
</dbReference>
<dbReference type="RefSeq" id="YP_010802315.1">
    <property type="nucleotide sequence ID" value="NC_076983.1"/>
</dbReference>
<feature type="region of interest" description="Disordered" evidence="1">
    <location>
        <begin position="420"/>
        <end position="444"/>
    </location>
</feature>
<dbReference type="Proteomes" id="UP001161540">
    <property type="component" value="Segment"/>
</dbReference>
<sequence length="444" mass="49375">MSNVNNPIYRQAIARIRAQEAKRIGSGSSTAKAQSALIAKTIAAPTRALSDAPSAASLAEKVSVYTLTPAATKDDKVALLWYIHFGYLSETEKELQPYINSVATFAHLLFEAALDSVQPSTYQKTLVTARQLEAIKAIVAYTFTADSYKDQGNVDAYKANVEVASALELPAPLHTNLAGLRSKMEMAVWYGLFGVIALAASKSIDGKGSAALKTNRFRALRSRFAWDDEYACVTAENSRPSDYAFSYINLAWVRLVAYKRALFSMTARMLTQQRGAEEDAYLTTARLMSYAELSHVMLIHKFLQMYPWAGTIPALQVDRQNYFAGLRQLYEMCEPILDHRGAQQRDSDGEVIRDASAMPYMKLIYGDALDLAKRDGMLKLLYVAWSVLKETEATLSEYEVPDEYPTILAEFAQWARDIERVDEEEDDHALPTAPDASDSASDEE</sequence>
<evidence type="ECO:0000313" key="3">
    <source>
        <dbReference type="Proteomes" id="UP001161540"/>
    </source>
</evidence>
<proteinExistence type="predicted"/>
<organism evidence="2 3">
    <name type="scientific">Armillaria mellea negative strand RNA virus 2</name>
    <dbReference type="NCBI Taxonomy" id="2803971"/>
    <lineage>
        <taxon>Viruses</taxon>
        <taxon>Riboviria</taxon>
        <taxon>Orthornavirae</taxon>
        <taxon>Negarnaviricota</taxon>
        <taxon>Haploviricotina</taxon>
        <taxon>Monjiviricetes</taxon>
        <taxon>Mononegavirales</taxon>
        <taxon>Mymonaviridae</taxon>
        <taxon>Auricularimonavirus</taxon>
        <taxon>Auricularimonavirus armillariae</taxon>
    </lineage>
</organism>